<sequence length="91" mass="10045">ACIHQPRGTLRSSHRLGRGFSIQLLESTFLVLLEVDASSSKRFLPAIARDLLCCRRHAALLSLQNSLSGSSSGFVNFLTVLRVMMTDLQDI</sequence>
<dbReference type="AlphaFoldDB" id="A0A699L278"/>
<evidence type="ECO:0000313" key="1">
    <source>
        <dbReference type="EMBL" id="GFB16375.1"/>
    </source>
</evidence>
<reference evidence="1" key="1">
    <citation type="journal article" date="2019" name="Sci. Rep.">
        <title>Draft genome of Tanacetum cinerariifolium, the natural source of mosquito coil.</title>
        <authorList>
            <person name="Yamashiro T."/>
            <person name="Shiraishi A."/>
            <person name="Satake H."/>
            <person name="Nakayama K."/>
        </authorList>
    </citation>
    <scope>NUCLEOTIDE SEQUENCE</scope>
</reference>
<organism evidence="1">
    <name type="scientific">Tanacetum cinerariifolium</name>
    <name type="common">Dalmatian daisy</name>
    <name type="synonym">Chrysanthemum cinerariifolium</name>
    <dbReference type="NCBI Taxonomy" id="118510"/>
    <lineage>
        <taxon>Eukaryota</taxon>
        <taxon>Viridiplantae</taxon>
        <taxon>Streptophyta</taxon>
        <taxon>Embryophyta</taxon>
        <taxon>Tracheophyta</taxon>
        <taxon>Spermatophyta</taxon>
        <taxon>Magnoliopsida</taxon>
        <taxon>eudicotyledons</taxon>
        <taxon>Gunneridae</taxon>
        <taxon>Pentapetalae</taxon>
        <taxon>asterids</taxon>
        <taxon>campanulids</taxon>
        <taxon>Asterales</taxon>
        <taxon>Asteraceae</taxon>
        <taxon>Asteroideae</taxon>
        <taxon>Anthemideae</taxon>
        <taxon>Anthemidinae</taxon>
        <taxon>Tanacetum</taxon>
    </lineage>
</organism>
<proteinExistence type="predicted"/>
<dbReference type="EMBL" id="BKCJ010565847">
    <property type="protein sequence ID" value="GFB16375.1"/>
    <property type="molecule type" value="Genomic_DNA"/>
</dbReference>
<name>A0A699L278_TANCI</name>
<gene>
    <name evidence="1" type="ORF">Tci_688346</name>
</gene>
<feature type="non-terminal residue" evidence="1">
    <location>
        <position position="1"/>
    </location>
</feature>
<protein>
    <submittedName>
        <fullName evidence="1">Uncharacterized protein</fullName>
    </submittedName>
</protein>
<comment type="caution">
    <text evidence="1">The sequence shown here is derived from an EMBL/GenBank/DDBJ whole genome shotgun (WGS) entry which is preliminary data.</text>
</comment>
<accession>A0A699L278</accession>